<feature type="domain" description="YNCE-like beta-propeller" evidence="4">
    <location>
        <begin position="157"/>
        <end position="332"/>
    </location>
</feature>
<evidence type="ECO:0000259" key="4">
    <source>
        <dbReference type="Pfam" id="PF21783"/>
    </source>
</evidence>
<keyword evidence="1 3" id="KW-0732">Signal</keyword>
<protein>
    <submittedName>
        <fullName evidence="5">40-residue YVTN family beta-propeller repeat protein</fullName>
    </submittedName>
</protein>
<proteinExistence type="predicted"/>
<keyword evidence="6" id="KW-1185">Reference proteome</keyword>
<dbReference type="AlphaFoldDB" id="F5R8H0"/>
<dbReference type="EMBL" id="AFHG01000029">
    <property type="protein sequence ID" value="EGK73273.1"/>
    <property type="molecule type" value="Genomic_DNA"/>
</dbReference>
<reference evidence="5 6" key="1">
    <citation type="journal article" date="2011" name="J. Bacteriol.">
        <title>Genome sequence of Methyloversatilis universalis FAM5T, a methylotrophic representative of the order Rhodocyclales.</title>
        <authorList>
            <person name="Kittichotirat W."/>
            <person name="Good N.M."/>
            <person name="Hall R."/>
            <person name="Bringel F."/>
            <person name="Lajus A."/>
            <person name="Medigue C."/>
            <person name="Smalley N.E."/>
            <person name="Beck D."/>
            <person name="Bumgarner R."/>
            <person name="Vuilleumier S."/>
            <person name="Kalyuzhnaya M.G."/>
        </authorList>
    </citation>
    <scope>NUCLEOTIDE SEQUENCE [LARGE SCALE GENOMIC DNA]</scope>
    <source>
        <strain evidence="6">ATCC BAA-1314 / JCM 13912 / FAM5</strain>
    </source>
</reference>
<dbReference type="InterPro" id="IPR011045">
    <property type="entry name" value="N2O_reductase_N"/>
</dbReference>
<sequence>MQLKSACRGLISAALFSMMAAAGLVQAAGTAYVSNQEGGISVIDLAKMEVTGEFEVGGKVPRGLGVTDDGKTLVVAVRESGDIALIDIASGKVNKRIKIGKNPEFVRVRGHMAFVSFEPTSKLGPPPKGDKKDEKKDGGKEGGHDDDDDDKEPAKVAVVDLKKGKVLRNIVGGPETEGIEFTADGKRLVVTNEADNTLTLHDIRTGKLLKKVETSQYGTRPRGIKLSPDGKTFVATLEFSNNFLVLDDKLNPVKTVATGQTPYGVAFDRKGERLYVATARAKALEVFDAKTFDKIKDVALDAERCWHFTFTPDDAQILIACGRSDAVVVVDTQKLEVTGRIADKKLPWGIVTWPRAMGSLDAN</sequence>
<accession>F5R8H0</accession>
<evidence type="ECO:0000256" key="2">
    <source>
        <dbReference type="SAM" id="MobiDB-lite"/>
    </source>
</evidence>
<dbReference type="SUPFAM" id="SSF50974">
    <property type="entry name" value="Nitrous oxide reductase, N-terminal domain"/>
    <property type="match status" value="1"/>
</dbReference>
<feature type="signal peptide" evidence="3">
    <location>
        <begin position="1"/>
        <end position="27"/>
    </location>
</feature>
<dbReference type="OrthoDB" id="9774579at2"/>
<dbReference type="InterPro" id="IPR051200">
    <property type="entry name" value="Host-pathogen_enzymatic-act"/>
</dbReference>
<dbReference type="Gene3D" id="2.130.10.10">
    <property type="entry name" value="YVTN repeat-like/Quinoprotein amine dehydrogenase"/>
    <property type="match status" value="2"/>
</dbReference>
<dbReference type="STRING" id="1000565.METUNv1_00446"/>
<comment type="caution">
    <text evidence="5">The sequence shown here is derived from an EMBL/GenBank/DDBJ whole genome shotgun (WGS) entry which is preliminary data.</text>
</comment>
<feature type="region of interest" description="Disordered" evidence="2">
    <location>
        <begin position="117"/>
        <end position="153"/>
    </location>
</feature>
<dbReference type="Pfam" id="PF21783">
    <property type="entry name" value="YNCE"/>
    <property type="match status" value="2"/>
</dbReference>
<dbReference type="InterPro" id="IPR048433">
    <property type="entry name" value="YNCE-like_beta-prop"/>
</dbReference>
<dbReference type="eggNOG" id="COG3391">
    <property type="taxonomic scope" value="Bacteria"/>
</dbReference>
<dbReference type="InterPro" id="IPR015943">
    <property type="entry name" value="WD40/YVTN_repeat-like_dom_sf"/>
</dbReference>
<feature type="domain" description="YNCE-like beta-propeller" evidence="4">
    <location>
        <begin position="33"/>
        <end position="109"/>
    </location>
</feature>
<dbReference type="Proteomes" id="UP000005019">
    <property type="component" value="Unassembled WGS sequence"/>
</dbReference>
<evidence type="ECO:0000313" key="6">
    <source>
        <dbReference type="Proteomes" id="UP000005019"/>
    </source>
</evidence>
<dbReference type="RefSeq" id="WP_008058403.1">
    <property type="nucleotide sequence ID" value="NZ_AFHG01000029.1"/>
</dbReference>
<evidence type="ECO:0000313" key="5">
    <source>
        <dbReference type="EMBL" id="EGK73273.1"/>
    </source>
</evidence>
<gene>
    <name evidence="5" type="ORF">METUNv1_00446</name>
</gene>
<evidence type="ECO:0000256" key="1">
    <source>
        <dbReference type="ARBA" id="ARBA00022729"/>
    </source>
</evidence>
<dbReference type="PANTHER" id="PTHR47197">
    <property type="entry name" value="PROTEIN NIRF"/>
    <property type="match status" value="1"/>
</dbReference>
<dbReference type="PANTHER" id="PTHR47197:SF3">
    <property type="entry name" value="DIHYDRO-HEME D1 DEHYDROGENASE"/>
    <property type="match status" value="1"/>
</dbReference>
<organism evidence="5 6">
    <name type="scientific">Methyloversatilis universalis (strain ATCC BAA-1314 / DSM 25237 / JCM 13912 / CCUG 52030 / FAM5)</name>
    <dbReference type="NCBI Taxonomy" id="1000565"/>
    <lineage>
        <taxon>Bacteria</taxon>
        <taxon>Pseudomonadati</taxon>
        <taxon>Pseudomonadota</taxon>
        <taxon>Betaproteobacteria</taxon>
        <taxon>Nitrosomonadales</taxon>
        <taxon>Sterolibacteriaceae</taxon>
        <taxon>Methyloversatilis</taxon>
    </lineage>
</organism>
<name>F5R8H0_METUF</name>
<evidence type="ECO:0000256" key="3">
    <source>
        <dbReference type="SAM" id="SignalP"/>
    </source>
</evidence>
<feature type="compositionally biased region" description="Basic and acidic residues" evidence="2">
    <location>
        <begin position="128"/>
        <end position="143"/>
    </location>
</feature>
<feature type="chain" id="PRO_5003325719" evidence="3">
    <location>
        <begin position="28"/>
        <end position="363"/>
    </location>
</feature>